<organism evidence="1">
    <name type="scientific">Cupriavidus necator</name>
    <name type="common">Alcaligenes eutrophus</name>
    <name type="synonym">Ralstonia eutropha</name>
    <dbReference type="NCBI Taxonomy" id="106590"/>
    <lineage>
        <taxon>Bacteria</taxon>
        <taxon>Pseudomonadati</taxon>
        <taxon>Pseudomonadota</taxon>
        <taxon>Betaproteobacteria</taxon>
        <taxon>Burkholderiales</taxon>
        <taxon>Burkholderiaceae</taxon>
        <taxon>Cupriavidus</taxon>
    </lineage>
</organism>
<name>A0A1K0IBJ2_CUPNE</name>
<proteinExistence type="predicted"/>
<protein>
    <submittedName>
        <fullName evidence="1">Uncharacterized protein</fullName>
    </submittedName>
</protein>
<evidence type="ECO:0000313" key="1">
    <source>
        <dbReference type="EMBL" id="SCU74653.1"/>
    </source>
</evidence>
<reference evidence="1" key="1">
    <citation type="submission" date="2016-09" db="EMBL/GenBank/DDBJ databases">
        <authorList>
            <person name="Capua I."/>
            <person name="De Benedictis P."/>
            <person name="Joannis T."/>
            <person name="Lombin L.H."/>
            <person name="Cattoli G."/>
        </authorList>
    </citation>
    <scope>NUCLEOTIDE SEQUENCE</scope>
    <source>
        <strain evidence="1">B9</strain>
    </source>
</reference>
<dbReference type="EMBL" id="FMSH01000106">
    <property type="protein sequence ID" value="SCU74653.1"/>
    <property type="molecule type" value="Genomic_DNA"/>
</dbReference>
<accession>A0A1K0IBJ2</accession>
<dbReference type="AlphaFoldDB" id="A0A1K0IBJ2"/>
<sequence length="71" mass="8200">MACLRHHPNFMAVAAFDGMGAVYESCTRIFKSRRFLDPLHGFKLRPPLEMRHLSSIPLHRQQILVASSDHR</sequence>
<gene>
    <name evidence="1" type="ORF">CNECB9_1940016</name>
</gene>